<dbReference type="RefSeq" id="WP_179822156.1">
    <property type="nucleotide sequence ID" value="NZ_JACCCO010000001.1"/>
</dbReference>
<reference evidence="3 4" key="1">
    <citation type="submission" date="2020-07" db="EMBL/GenBank/DDBJ databases">
        <title>Sequencing the genomes of 1000 actinobacteria strains.</title>
        <authorList>
            <person name="Klenk H.-P."/>
        </authorList>
    </citation>
    <scope>NUCLEOTIDE SEQUENCE [LARGE SCALE GENOMIC DNA]</scope>
    <source>
        <strain evidence="3 4">DSM 45763</strain>
    </source>
</reference>
<accession>A0A852V526</accession>
<name>A0A852V526_9ACTN</name>
<dbReference type="EMBL" id="JACCCO010000001">
    <property type="protein sequence ID" value="NYF41401.1"/>
    <property type="molecule type" value="Genomic_DNA"/>
</dbReference>
<evidence type="ECO:0000256" key="2">
    <source>
        <dbReference type="ARBA" id="ARBA00022679"/>
    </source>
</evidence>
<keyword evidence="1 3" id="KW-0489">Methyltransferase</keyword>
<dbReference type="AlphaFoldDB" id="A0A852V526"/>
<comment type="caution">
    <text evidence="3">The sequence shown here is derived from an EMBL/GenBank/DDBJ whole genome shotgun (WGS) entry which is preliminary data.</text>
</comment>
<dbReference type="InterPro" id="IPR007213">
    <property type="entry name" value="Ppm1/Ppm2/Tcmp"/>
</dbReference>
<dbReference type="PANTHER" id="PTHR43619:SF2">
    <property type="entry name" value="S-ADENOSYL-L-METHIONINE-DEPENDENT METHYLTRANSFERASES SUPERFAMILY PROTEIN"/>
    <property type="match status" value="1"/>
</dbReference>
<dbReference type="Pfam" id="PF04072">
    <property type="entry name" value="LCM"/>
    <property type="match status" value="1"/>
</dbReference>
<evidence type="ECO:0000313" key="3">
    <source>
        <dbReference type="EMBL" id="NYF41401.1"/>
    </source>
</evidence>
<evidence type="ECO:0000256" key="1">
    <source>
        <dbReference type="ARBA" id="ARBA00022603"/>
    </source>
</evidence>
<dbReference type="Gene3D" id="3.40.50.150">
    <property type="entry name" value="Vaccinia Virus protein VP39"/>
    <property type="match status" value="1"/>
</dbReference>
<dbReference type="Proteomes" id="UP000576393">
    <property type="component" value="Unassembled WGS sequence"/>
</dbReference>
<dbReference type="GO" id="GO:0032259">
    <property type="term" value="P:methylation"/>
    <property type="evidence" value="ECO:0007669"/>
    <property type="project" value="UniProtKB-KW"/>
</dbReference>
<dbReference type="GO" id="GO:0008168">
    <property type="term" value="F:methyltransferase activity"/>
    <property type="evidence" value="ECO:0007669"/>
    <property type="project" value="UniProtKB-KW"/>
</dbReference>
<gene>
    <name evidence="3" type="ORF">HDA43_003560</name>
</gene>
<evidence type="ECO:0000313" key="4">
    <source>
        <dbReference type="Proteomes" id="UP000576393"/>
    </source>
</evidence>
<sequence length="269" mass="29836">MSKARLSGAEATMLATLYCRALDARSPRPILGDTLAVAALREIEFDPADTGVRRGDHVTIALRGRFLDSWTRDFLAGHPEATVLHLGCGLDSRVHRVDPGPGVRWYDVDRPAVIDLKRGLYPARDGYELVAASVTDPAWLEEVPADRPVLVVAEGLTMYLEEDEGRALFRRVVDRFPSGRFVFDGFSGLGVRMQWANRIVRKAGATLHWGIDGCAELETIAPGLRCTASESVFDDPGYTELSRGYRTLAAVARRLPAVRRMSVYYRLDF</sequence>
<protein>
    <submittedName>
        <fullName evidence="3">O-methyltransferase involved in polyketide biosynthesis</fullName>
    </submittedName>
</protein>
<dbReference type="SUPFAM" id="SSF53335">
    <property type="entry name" value="S-adenosyl-L-methionine-dependent methyltransferases"/>
    <property type="match status" value="1"/>
</dbReference>
<organism evidence="3 4">
    <name type="scientific">Streptosporangium sandarakinum</name>
    <dbReference type="NCBI Taxonomy" id="1260955"/>
    <lineage>
        <taxon>Bacteria</taxon>
        <taxon>Bacillati</taxon>
        <taxon>Actinomycetota</taxon>
        <taxon>Actinomycetes</taxon>
        <taxon>Streptosporangiales</taxon>
        <taxon>Streptosporangiaceae</taxon>
        <taxon>Streptosporangium</taxon>
    </lineage>
</organism>
<dbReference type="PIRSF" id="PIRSF028177">
    <property type="entry name" value="Polyketide_synth_Omtfrase_TcmP"/>
    <property type="match status" value="1"/>
</dbReference>
<dbReference type="InterPro" id="IPR029063">
    <property type="entry name" value="SAM-dependent_MTases_sf"/>
</dbReference>
<dbReference type="InterPro" id="IPR016874">
    <property type="entry name" value="TcmP-like"/>
</dbReference>
<keyword evidence="2 3" id="KW-0808">Transferase</keyword>
<keyword evidence="4" id="KW-1185">Reference proteome</keyword>
<proteinExistence type="predicted"/>
<dbReference type="PANTHER" id="PTHR43619">
    <property type="entry name" value="S-ADENOSYL-L-METHIONINE-DEPENDENT METHYLTRANSFERASE YKTD-RELATED"/>
    <property type="match status" value="1"/>
</dbReference>